<dbReference type="PANTHER" id="PTHR30576:SF0">
    <property type="entry name" value="UNDECAPRENYL-PHOSPHATE N-ACETYLGALACTOSAMINYL 1-PHOSPHATE TRANSFERASE-RELATED"/>
    <property type="match status" value="1"/>
</dbReference>
<proteinExistence type="inferred from homology"/>
<reference evidence="3 4" key="1">
    <citation type="journal article" date="2012" name="Front. Microbiol.">
        <title>Draft Genome Sequence of the Virulent Strain 01-B526 of the Fish Pathogen Aeromonas salmonicida.</title>
        <authorList>
            <person name="Charette S.J."/>
            <person name="Brochu F."/>
            <person name="Boyle B."/>
            <person name="Filion G."/>
            <person name="Tanaka K.H."/>
            <person name="Derome N."/>
        </authorList>
    </citation>
    <scope>NUCLEOTIDE SEQUENCE [LARGE SCALE GENOMIC DNA]</scope>
    <source>
        <strain evidence="3 4">01-B526</strain>
    </source>
</reference>
<name>A0ABP2MWL6_AERSS</name>
<sequence>MVAIIVALPLLLPLMLATAALIKIDSPGPIFFLQKRVDQGNKDFIIYKFRSMHVNAELGGAKFAEERDCRTTRVGALIRRYRIDELPQFFNVLKGDMSLIGPRPEQRVFVEKFQHELPFYMYRHMVRPGISGWAQVMYGYSADIDSTRKKVEYDLYYIKNFSVWLDVLIVFKTIKTMATGFGAR</sequence>
<dbReference type="Pfam" id="PF02397">
    <property type="entry name" value="Bac_transf"/>
    <property type="match status" value="1"/>
</dbReference>
<gene>
    <name evidence="3" type="ORF">IYQ_18461</name>
</gene>
<keyword evidence="4" id="KW-1185">Reference proteome</keyword>
<comment type="similarity">
    <text evidence="1">Belongs to the bacterial sugar transferase family.</text>
</comment>
<accession>A0ABP2MWL6</accession>
<evidence type="ECO:0000313" key="4">
    <source>
        <dbReference type="Proteomes" id="UP000006428"/>
    </source>
</evidence>
<evidence type="ECO:0000313" key="3">
    <source>
        <dbReference type="EMBL" id="EHI51057.1"/>
    </source>
</evidence>
<comment type="caution">
    <text evidence="3">The sequence shown here is derived from an EMBL/GenBank/DDBJ whole genome shotgun (WGS) entry which is preliminary data.</text>
</comment>
<dbReference type="PANTHER" id="PTHR30576">
    <property type="entry name" value="COLANIC BIOSYNTHESIS UDP-GLUCOSE LIPID CARRIER TRANSFERASE"/>
    <property type="match status" value="1"/>
</dbReference>
<dbReference type="EMBL" id="AGVO01000068">
    <property type="protein sequence ID" value="EHI51057.1"/>
    <property type="molecule type" value="Genomic_DNA"/>
</dbReference>
<dbReference type="InterPro" id="IPR003362">
    <property type="entry name" value="Bact_transf"/>
</dbReference>
<dbReference type="Proteomes" id="UP000006428">
    <property type="component" value="Unassembled WGS sequence"/>
</dbReference>
<evidence type="ECO:0000259" key="2">
    <source>
        <dbReference type="Pfam" id="PF02397"/>
    </source>
</evidence>
<protein>
    <recommendedName>
        <fullName evidence="2">Bacterial sugar transferase domain-containing protein</fullName>
    </recommendedName>
</protein>
<organism evidence="3 4">
    <name type="scientific">Aeromonas salmonicida subsp. salmonicida 01-B526</name>
    <dbReference type="NCBI Taxonomy" id="1076135"/>
    <lineage>
        <taxon>Bacteria</taxon>
        <taxon>Pseudomonadati</taxon>
        <taxon>Pseudomonadota</taxon>
        <taxon>Gammaproteobacteria</taxon>
        <taxon>Aeromonadales</taxon>
        <taxon>Aeromonadaceae</taxon>
        <taxon>Aeromonas</taxon>
    </lineage>
</organism>
<feature type="domain" description="Bacterial sugar transferase" evidence="2">
    <location>
        <begin position="2"/>
        <end position="177"/>
    </location>
</feature>
<evidence type="ECO:0000256" key="1">
    <source>
        <dbReference type="ARBA" id="ARBA00006464"/>
    </source>
</evidence>